<dbReference type="EMBL" id="JAFKCV010000003">
    <property type="protein sequence ID" value="MBN7825076.1"/>
    <property type="molecule type" value="Genomic_DNA"/>
</dbReference>
<dbReference type="SUPFAM" id="SSF56935">
    <property type="entry name" value="Porins"/>
    <property type="match status" value="1"/>
</dbReference>
<dbReference type="RefSeq" id="WP_206573180.1">
    <property type="nucleotide sequence ID" value="NZ_JAFKCV010000003.1"/>
</dbReference>
<organism evidence="1 2">
    <name type="scientific">Bowmanella dokdonensis</name>
    <dbReference type="NCBI Taxonomy" id="751969"/>
    <lineage>
        <taxon>Bacteria</taxon>
        <taxon>Pseudomonadati</taxon>
        <taxon>Pseudomonadota</taxon>
        <taxon>Gammaproteobacteria</taxon>
        <taxon>Alteromonadales</taxon>
        <taxon>Alteromonadaceae</taxon>
        <taxon>Bowmanella</taxon>
    </lineage>
</organism>
<dbReference type="AlphaFoldDB" id="A0A939IR34"/>
<comment type="caution">
    <text evidence="1">The sequence shown here is derived from an EMBL/GenBank/DDBJ whole genome shotgun (WGS) entry which is preliminary data.</text>
</comment>
<reference evidence="1" key="1">
    <citation type="submission" date="2021-03" db="EMBL/GenBank/DDBJ databases">
        <title>novel species isolated from a fishpond in China.</title>
        <authorList>
            <person name="Lu H."/>
            <person name="Cai Z."/>
        </authorList>
    </citation>
    <scope>NUCLEOTIDE SEQUENCE</scope>
    <source>
        <strain evidence="1">JCM 30855</strain>
    </source>
</reference>
<dbReference type="Proteomes" id="UP000664654">
    <property type="component" value="Unassembled WGS sequence"/>
</dbReference>
<evidence type="ECO:0000313" key="1">
    <source>
        <dbReference type="EMBL" id="MBN7825076.1"/>
    </source>
</evidence>
<protein>
    <recommendedName>
        <fullName evidence="3">Beta-barrel porin 2</fullName>
    </recommendedName>
</protein>
<accession>A0A939IR34</accession>
<evidence type="ECO:0008006" key="3">
    <source>
        <dbReference type="Google" id="ProtNLM"/>
    </source>
</evidence>
<keyword evidence="2" id="KW-1185">Reference proteome</keyword>
<proteinExistence type="predicted"/>
<gene>
    <name evidence="1" type="ORF">J0A66_07560</name>
</gene>
<name>A0A939IR34_9ALTE</name>
<sequence>MQKALTGALCLLLPLAGYGQSYDPFDKDTEKLILQPQVFALDNLNPTLMKEHSTWGGGLKANGQLVTGADALWMKLAYRAEYLRWEDPPVDILKDKDNLSANAELLFRLYLSDAWALETALTYTSEEQMPGTGLSRLRHDVLAQDTRQQGSARISAIYGHEAGKRRLSLDLSQERVRYDSPNTYAPLFEVDQSTLASNLVFRLSRATHFVALLEYQQDDYLSPRRGDSEKARALVGMQWQVSGLTSIRALLGAYRRETVQASAHTGSSWQVELGYQPMQHWQLSLEALQDSIAGDSELASDSRLRKWALRSEYHFGEQWQWGFELVRTDTRYLEPLQIRTLSQRQADLWLRLTLRQHSWLTLSVSRNETELLSNSINREQNKIGLVWRYGF</sequence>
<evidence type="ECO:0000313" key="2">
    <source>
        <dbReference type="Proteomes" id="UP000664654"/>
    </source>
</evidence>